<name>A0ABD3DTL5_9LAMI</name>
<proteinExistence type="predicted"/>
<comment type="caution">
    <text evidence="1">The sequence shown here is derived from an EMBL/GenBank/DDBJ whole genome shotgun (WGS) entry which is preliminary data.</text>
</comment>
<dbReference type="EMBL" id="JAVIJP010000013">
    <property type="protein sequence ID" value="KAL3645598.1"/>
    <property type="molecule type" value="Genomic_DNA"/>
</dbReference>
<evidence type="ECO:0000313" key="2">
    <source>
        <dbReference type="Proteomes" id="UP001632038"/>
    </source>
</evidence>
<dbReference type="Gene3D" id="3.30.160.20">
    <property type="match status" value="1"/>
</dbReference>
<dbReference type="Proteomes" id="UP001632038">
    <property type="component" value="Unassembled WGS sequence"/>
</dbReference>
<dbReference type="AlphaFoldDB" id="A0ABD3DTL5"/>
<dbReference type="SUPFAM" id="SSF110916">
    <property type="entry name" value="Peptidyl-tRNA hydrolase domain-like"/>
    <property type="match status" value="1"/>
</dbReference>
<dbReference type="PANTHER" id="PTHR47352:SF1">
    <property type="entry name" value="CLASS I PEPTIDE CHAIN RELEASE FACTOR"/>
    <property type="match status" value="1"/>
</dbReference>
<evidence type="ECO:0000313" key="1">
    <source>
        <dbReference type="EMBL" id="KAL3645598.1"/>
    </source>
</evidence>
<dbReference type="PANTHER" id="PTHR47352">
    <property type="entry name" value="CLASS I PEPTIDE CHAIN RELEASE FACTOR"/>
    <property type="match status" value="1"/>
</dbReference>
<gene>
    <name evidence="1" type="ORF">CASFOL_010778</name>
</gene>
<sequence length="235" mass="26499">MAAMSTMMLGRLISRHTPHPQISKRLFRSTMVATGFCCPDWPASMAHVRFASTRSSGDHKKAPARRPEVQRLLYQAEERYKASGGGLEPIPKITLDHVSIGYARSGGSTGQQSFNKVSTRIDMRFNVKNASWLNEKVRERIMQMEKNRINRDGEIVITSSKTRTQQGNAEDATAKLQVFNYQKKKLQAIIDAASYVPPPPSEETMKKIAELSALGEQKQLEKKKVRPQKKALRRS</sequence>
<organism evidence="1 2">
    <name type="scientific">Castilleja foliolosa</name>
    <dbReference type="NCBI Taxonomy" id="1961234"/>
    <lineage>
        <taxon>Eukaryota</taxon>
        <taxon>Viridiplantae</taxon>
        <taxon>Streptophyta</taxon>
        <taxon>Embryophyta</taxon>
        <taxon>Tracheophyta</taxon>
        <taxon>Spermatophyta</taxon>
        <taxon>Magnoliopsida</taxon>
        <taxon>eudicotyledons</taxon>
        <taxon>Gunneridae</taxon>
        <taxon>Pentapetalae</taxon>
        <taxon>asterids</taxon>
        <taxon>lamiids</taxon>
        <taxon>Lamiales</taxon>
        <taxon>Orobanchaceae</taxon>
        <taxon>Pedicularideae</taxon>
        <taxon>Castillejinae</taxon>
        <taxon>Castilleja</taxon>
    </lineage>
</organism>
<accession>A0ABD3DTL5</accession>
<protein>
    <recommendedName>
        <fullName evidence="3">Prokaryotic-type class I peptide chain release factors domain-containing protein</fullName>
    </recommendedName>
</protein>
<reference evidence="2" key="1">
    <citation type="journal article" date="2024" name="IScience">
        <title>Strigolactones Initiate the Formation of Haustorium-like Structures in Castilleja.</title>
        <authorList>
            <person name="Buerger M."/>
            <person name="Peterson D."/>
            <person name="Chory J."/>
        </authorList>
    </citation>
    <scope>NUCLEOTIDE SEQUENCE [LARGE SCALE GENOMIC DNA]</scope>
</reference>
<keyword evidence="2" id="KW-1185">Reference proteome</keyword>
<evidence type="ECO:0008006" key="3">
    <source>
        <dbReference type="Google" id="ProtNLM"/>
    </source>
</evidence>